<gene>
    <name evidence="2" type="ORF">UQ64_27135</name>
</gene>
<dbReference type="AlphaFoldDB" id="A0A0W1AR90"/>
<dbReference type="Pfam" id="PF11144">
    <property type="entry name" value="DUF2920"/>
    <property type="match status" value="1"/>
</dbReference>
<evidence type="ECO:0000313" key="3">
    <source>
        <dbReference type="Proteomes" id="UP000054709"/>
    </source>
</evidence>
<feature type="domain" description="DUF8042" evidence="1">
    <location>
        <begin position="405"/>
        <end position="518"/>
    </location>
</feature>
<dbReference type="InterPro" id="IPR029058">
    <property type="entry name" value="AB_hydrolase_fold"/>
</dbReference>
<reference evidence="2 3" key="1">
    <citation type="journal article" date="2015" name="Int. Biodeterior. Biodegradation">
        <title>Physiological and genetic screening methods for the isolation of methyl tert-butyl ether-degrading bacteria for bioremediation purposes.</title>
        <authorList>
            <person name="Guisado I.M."/>
            <person name="Purswani J."/>
            <person name="Gonzalez Lopez J."/>
            <person name="Pozo C."/>
        </authorList>
    </citation>
    <scope>NUCLEOTIDE SEQUENCE [LARGE SCALE GENOMIC DNA]</scope>
    <source>
        <strain evidence="2 3">SH7</strain>
    </source>
</reference>
<protein>
    <recommendedName>
        <fullName evidence="1">DUF8042 domain-containing protein</fullName>
    </recommendedName>
</protein>
<dbReference type="InterPro" id="IPR022605">
    <property type="entry name" value="DUF2920"/>
</dbReference>
<proteinExistence type="predicted"/>
<organism evidence="2 3">
    <name type="scientific">Paenibacillus etheri</name>
    <dbReference type="NCBI Taxonomy" id="1306852"/>
    <lineage>
        <taxon>Bacteria</taxon>
        <taxon>Bacillati</taxon>
        <taxon>Bacillota</taxon>
        <taxon>Bacilli</taxon>
        <taxon>Bacillales</taxon>
        <taxon>Paenibacillaceae</taxon>
        <taxon>Paenibacillus</taxon>
    </lineage>
</organism>
<accession>A0A0W1AR90</accession>
<dbReference type="Proteomes" id="UP000054709">
    <property type="component" value="Unassembled WGS sequence"/>
</dbReference>
<comment type="caution">
    <text evidence="2">The sequence shown here is derived from an EMBL/GenBank/DDBJ whole genome shotgun (WGS) entry which is preliminary data.</text>
</comment>
<dbReference type="Pfam" id="PF26154">
    <property type="entry name" value="DUF8042"/>
    <property type="match status" value="1"/>
</dbReference>
<dbReference type="InterPro" id="IPR058355">
    <property type="entry name" value="DUF8042"/>
</dbReference>
<dbReference type="SUPFAM" id="SSF53474">
    <property type="entry name" value="alpha/beta-Hydrolases"/>
    <property type="match status" value="1"/>
</dbReference>
<sequence length="522" mass="60300">METLTFRIKPHADIELGFVREELDYYVTLPSEGVSEVTGLILTIPGFGGLANSTYQLEKLNPYLAEKYNCIVVSLNYFGIYRGQETKMDDQFFINMKDIYGVPDTYWSDISSDNDFYVKVGTILESKGLSQLDPRCQALKITGRNEYQSFGFLPALDCLTVLGDVLKSYPVLNKSKIIAFGSSYGGYIAMLCGKFAPNMFSVVIDNSGFSRTQMKHVAGREILEQDYVVTLNYNNKMYTLPYAYNNPWTILDETSPYYFGDSHKQIRNLLTREHRVASSTRYYIFHCEEDQIASVEDKDKVAALLSNYNSTYYKRVEKNDLDGVLFKKYTHAMDTSLRKLFDHVAEQDKDYGLMKEQSANEFLNNELISLNCGSKNYVFNFKEDFTMNVTITENIKTDYNLISSFQLMSDLLDICDSMDEGFDFIITRISDKNYNEAAVVMQDILDAHMTIDSQINTFSRFLSENNLHAVDIQFKNSLQEAVHHFNNETWDILENQILQRVMPHFLLWKNELRNIFTPYINH</sequence>
<name>A0A0W1AR90_9BACL</name>
<dbReference type="OrthoDB" id="2448563at2"/>
<dbReference type="RefSeq" id="WP_060625942.1">
    <property type="nucleotide sequence ID" value="NZ_LCZJ02000037.1"/>
</dbReference>
<evidence type="ECO:0000259" key="1">
    <source>
        <dbReference type="Pfam" id="PF26154"/>
    </source>
</evidence>
<keyword evidence="3" id="KW-1185">Reference proteome</keyword>
<dbReference type="EMBL" id="LCZJ02000037">
    <property type="protein sequence ID" value="KTD83852.1"/>
    <property type="molecule type" value="Genomic_DNA"/>
</dbReference>
<evidence type="ECO:0000313" key="2">
    <source>
        <dbReference type="EMBL" id="KTD83852.1"/>
    </source>
</evidence>
<dbReference type="Gene3D" id="3.40.50.1820">
    <property type="entry name" value="alpha/beta hydrolase"/>
    <property type="match status" value="1"/>
</dbReference>